<dbReference type="EMBL" id="JAXAVW010000013">
    <property type="protein sequence ID" value="MDX8031946.1"/>
    <property type="molecule type" value="Genomic_DNA"/>
</dbReference>
<reference evidence="2 3" key="2">
    <citation type="submission" date="2023-11" db="EMBL/GenBank/DDBJ databases">
        <authorList>
            <person name="Lara A.C."/>
            <person name="Chronakova A."/>
        </authorList>
    </citation>
    <scope>NUCLEOTIDE SEQUENCE [LARGE SCALE GENOMIC DNA]</scope>
    <source>
        <strain evidence="2 3">BCCO 10_0856</strain>
    </source>
</reference>
<gene>
    <name evidence="2" type="ORF">SK803_17105</name>
</gene>
<evidence type="ECO:0000256" key="1">
    <source>
        <dbReference type="SAM" id="Phobius"/>
    </source>
</evidence>
<name>A0ABU4T1B3_9PSEU</name>
<keyword evidence="1" id="KW-0472">Membrane</keyword>
<organism evidence="2 3">
    <name type="scientific">Lentzea miocenica</name>
    <dbReference type="NCBI Taxonomy" id="3095431"/>
    <lineage>
        <taxon>Bacteria</taxon>
        <taxon>Bacillati</taxon>
        <taxon>Actinomycetota</taxon>
        <taxon>Actinomycetes</taxon>
        <taxon>Pseudonocardiales</taxon>
        <taxon>Pseudonocardiaceae</taxon>
        <taxon>Lentzea</taxon>
    </lineage>
</organism>
<accession>A0ABU4T1B3</accession>
<keyword evidence="3" id="KW-1185">Reference proteome</keyword>
<dbReference type="RefSeq" id="WP_319966999.1">
    <property type="nucleotide sequence ID" value="NZ_JAXAVW010000013.1"/>
</dbReference>
<keyword evidence="1" id="KW-1133">Transmembrane helix</keyword>
<dbReference type="Proteomes" id="UP001285521">
    <property type="component" value="Unassembled WGS sequence"/>
</dbReference>
<feature type="transmembrane region" description="Helical" evidence="1">
    <location>
        <begin position="84"/>
        <end position="102"/>
    </location>
</feature>
<comment type="caution">
    <text evidence="2">The sequence shown here is derived from an EMBL/GenBank/DDBJ whole genome shotgun (WGS) entry which is preliminary data.</text>
</comment>
<feature type="transmembrane region" description="Helical" evidence="1">
    <location>
        <begin position="136"/>
        <end position="159"/>
    </location>
</feature>
<proteinExistence type="predicted"/>
<protein>
    <recommendedName>
        <fullName evidence="4">PAP2 superfamily protein</fullName>
    </recommendedName>
</protein>
<sequence length="233" mass="24639">MRVLVLMVGPVVWFAALLVRHLGVETAGLDRARFAADPFAAPEQLAAYAHDPGLVTAGYALFALASILLCATVIVFAREIGGRLALAGAALFVASLFARLYFSGIDLTAFELVDRMGLEQAAAVVMESYVDLSYGLWRIPVTASAGSIVGAVLLAVAGWRAKKLGIMRCSLLLSFGWVFMGVLKEATLAGVLFGGAAAVVLFGWWVAWPGGRSGEHDRTAGGPVRAWGRRLVC</sequence>
<evidence type="ECO:0000313" key="2">
    <source>
        <dbReference type="EMBL" id="MDX8031946.1"/>
    </source>
</evidence>
<feature type="transmembrane region" description="Helical" evidence="1">
    <location>
        <begin position="166"/>
        <end position="183"/>
    </location>
</feature>
<evidence type="ECO:0000313" key="3">
    <source>
        <dbReference type="Proteomes" id="UP001285521"/>
    </source>
</evidence>
<keyword evidence="1" id="KW-0812">Transmembrane</keyword>
<feature type="transmembrane region" description="Helical" evidence="1">
    <location>
        <begin position="189"/>
        <end position="208"/>
    </location>
</feature>
<reference evidence="2 3" key="1">
    <citation type="submission" date="2023-11" db="EMBL/GenBank/DDBJ databases">
        <title>Lentzea sokolovensis, sp. nov., Lentzea kristufkii, sp. nov., and Lentzea miocenensis, sp. nov., rare actinobacteria from Sokolov Coal Basin, Miocene lacustrine sediment, Czech Republic.</title>
        <authorList>
            <person name="Lara A."/>
            <person name="Kotroba L."/>
            <person name="Nouioui I."/>
            <person name="Neumann-Schaal M."/>
            <person name="Mast Y."/>
            <person name="Chronakova A."/>
        </authorList>
    </citation>
    <scope>NUCLEOTIDE SEQUENCE [LARGE SCALE GENOMIC DNA]</scope>
    <source>
        <strain evidence="2 3">BCCO 10_0856</strain>
    </source>
</reference>
<evidence type="ECO:0008006" key="4">
    <source>
        <dbReference type="Google" id="ProtNLM"/>
    </source>
</evidence>
<feature type="transmembrane region" description="Helical" evidence="1">
    <location>
        <begin position="57"/>
        <end position="77"/>
    </location>
</feature>